<feature type="region of interest" description="Disordered" evidence="1">
    <location>
        <begin position="53"/>
        <end position="81"/>
    </location>
</feature>
<feature type="compositionally biased region" description="Basic residues" evidence="1">
    <location>
        <begin position="64"/>
        <end position="74"/>
    </location>
</feature>
<dbReference type="AlphaFoldDB" id="A0A935T9E4"/>
<organism evidence="2 3">
    <name type="scientific">Candidatus Accumulibacter affinis</name>
    <dbReference type="NCBI Taxonomy" id="2954384"/>
    <lineage>
        <taxon>Bacteria</taxon>
        <taxon>Pseudomonadati</taxon>
        <taxon>Pseudomonadota</taxon>
        <taxon>Betaproteobacteria</taxon>
        <taxon>Candidatus Accumulibacter</taxon>
    </lineage>
</organism>
<evidence type="ECO:0000313" key="2">
    <source>
        <dbReference type="EMBL" id="MBK7955455.1"/>
    </source>
</evidence>
<dbReference type="Gene3D" id="3.40.50.1220">
    <property type="entry name" value="TPP-binding domain"/>
    <property type="match status" value="1"/>
</dbReference>
<protein>
    <recommendedName>
        <fullName evidence="4">Deacetylase sirtuin-type domain-containing protein</fullName>
    </recommendedName>
</protein>
<evidence type="ECO:0000256" key="1">
    <source>
        <dbReference type="SAM" id="MobiDB-lite"/>
    </source>
</evidence>
<dbReference type="EMBL" id="JADJOT010000010">
    <property type="protein sequence ID" value="MBK7955455.1"/>
    <property type="molecule type" value="Genomic_DNA"/>
</dbReference>
<evidence type="ECO:0008006" key="4">
    <source>
        <dbReference type="Google" id="ProtNLM"/>
    </source>
</evidence>
<sequence>MAKPQGRLEHLPRQEMIMHAINLESIASMLRAARAIVVFSGAGLSADSGIPTFRDGATGMEQRRSRRSRQHRRISAQPAARLELAAAAKNPGR</sequence>
<gene>
    <name evidence="2" type="ORF">IPK02_16740</name>
</gene>
<dbReference type="Proteomes" id="UP000706151">
    <property type="component" value="Unassembled WGS sequence"/>
</dbReference>
<dbReference type="SUPFAM" id="SSF52467">
    <property type="entry name" value="DHS-like NAD/FAD-binding domain"/>
    <property type="match status" value="1"/>
</dbReference>
<dbReference type="InterPro" id="IPR029035">
    <property type="entry name" value="DHS-like_NAD/FAD-binding_dom"/>
</dbReference>
<proteinExistence type="predicted"/>
<name>A0A935T9E4_9PROT</name>
<evidence type="ECO:0000313" key="3">
    <source>
        <dbReference type="Proteomes" id="UP000706151"/>
    </source>
</evidence>
<comment type="caution">
    <text evidence="2">The sequence shown here is derived from an EMBL/GenBank/DDBJ whole genome shotgun (WGS) entry which is preliminary data.</text>
</comment>
<accession>A0A935T9E4</accession>
<reference evidence="2 3" key="1">
    <citation type="submission" date="2020-10" db="EMBL/GenBank/DDBJ databases">
        <title>Connecting structure to function with the recovery of over 1000 high-quality activated sludge metagenome-assembled genomes encoding full-length rRNA genes using long-read sequencing.</title>
        <authorList>
            <person name="Singleton C.M."/>
            <person name="Petriglieri F."/>
            <person name="Kristensen J.M."/>
            <person name="Kirkegaard R.H."/>
            <person name="Michaelsen T.Y."/>
            <person name="Andersen M.H."/>
            <person name="Karst S.M."/>
            <person name="Dueholm M.S."/>
            <person name="Nielsen P.H."/>
            <person name="Albertsen M."/>
        </authorList>
    </citation>
    <scope>NUCLEOTIDE SEQUENCE [LARGE SCALE GENOMIC DNA]</scope>
    <source>
        <strain evidence="2">Fred_18-Q3-R57-64_BAT3C.720</strain>
    </source>
</reference>